<comment type="caution">
    <text evidence="1">The sequence shown here is derived from an EMBL/GenBank/DDBJ whole genome shotgun (WGS) entry which is preliminary data.</text>
</comment>
<gene>
    <name evidence="1" type="ORF">V2S66_03850</name>
</gene>
<dbReference type="RefSeq" id="WP_330792992.1">
    <property type="nucleotide sequence ID" value="NZ_JAZEWV010000002.1"/>
</dbReference>
<keyword evidence="2" id="KW-1185">Reference proteome</keyword>
<accession>A0ABU7P7N9</accession>
<protein>
    <recommendedName>
        <fullName evidence="3">DUF2004 domain-containing protein</fullName>
    </recommendedName>
</protein>
<evidence type="ECO:0000313" key="2">
    <source>
        <dbReference type="Proteomes" id="UP001344658"/>
    </source>
</evidence>
<evidence type="ECO:0000313" key="1">
    <source>
        <dbReference type="EMBL" id="MEE4541102.1"/>
    </source>
</evidence>
<name>A0ABU7P7N9_9ACTN</name>
<reference evidence="1 2" key="1">
    <citation type="submission" date="2023-12" db="EMBL/GenBank/DDBJ databases">
        <title>Streptomyces sp. V4-01.</title>
        <authorList>
            <person name="Somphong A."/>
            <person name="Phongsopitanun W."/>
        </authorList>
    </citation>
    <scope>NUCLEOTIDE SEQUENCE [LARGE SCALE GENOMIC DNA]</scope>
    <source>
        <strain evidence="1 2">V4-01</strain>
    </source>
</reference>
<sequence length="145" mass="15872">MFLEEILADKPTSSQELASWAARGFGIPDSAVVVESEDDRGGALGDDIELLVETGELAGDFPAHLSFFARSARTEAAERDVLVADFARRFQAHLLVSDDSPDPYRMTLVKPDGSRELVRLNVEALDSEDAYVIDGPYVPEEEEDA</sequence>
<dbReference type="EMBL" id="JAZEWV010000002">
    <property type="protein sequence ID" value="MEE4541102.1"/>
    <property type="molecule type" value="Genomic_DNA"/>
</dbReference>
<organism evidence="1 2">
    <name type="scientific">Actinacidiphila polyblastidii</name>
    <dbReference type="NCBI Taxonomy" id="3110430"/>
    <lineage>
        <taxon>Bacteria</taxon>
        <taxon>Bacillati</taxon>
        <taxon>Actinomycetota</taxon>
        <taxon>Actinomycetes</taxon>
        <taxon>Kitasatosporales</taxon>
        <taxon>Streptomycetaceae</taxon>
        <taxon>Actinacidiphila</taxon>
    </lineage>
</organism>
<proteinExistence type="predicted"/>
<evidence type="ECO:0008006" key="3">
    <source>
        <dbReference type="Google" id="ProtNLM"/>
    </source>
</evidence>
<dbReference type="Proteomes" id="UP001344658">
    <property type="component" value="Unassembled WGS sequence"/>
</dbReference>